<dbReference type="PANTHER" id="PTHR10963">
    <property type="entry name" value="GLYCOSYL HYDROLASE-RELATED"/>
    <property type="match status" value="1"/>
</dbReference>
<dbReference type="OrthoDB" id="4781at2759"/>
<dbReference type="PROSITE" id="PS51762">
    <property type="entry name" value="GH16_2"/>
    <property type="match status" value="1"/>
</dbReference>
<dbReference type="Pfam" id="PF00722">
    <property type="entry name" value="Glyco_hydro_16"/>
    <property type="match status" value="1"/>
</dbReference>
<keyword evidence="2" id="KW-0812">Transmembrane</keyword>
<dbReference type="EMBL" id="LFJN01000041">
    <property type="protein sequence ID" value="KPI35352.1"/>
    <property type="molecule type" value="Genomic_DNA"/>
</dbReference>
<reference evidence="4 5" key="1">
    <citation type="submission" date="2015-06" db="EMBL/GenBank/DDBJ databases">
        <title>Draft genome of the ant-associated black yeast Phialophora attae CBS 131958.</title>
        <authorList>
            <person name="Moreno L.F."/>
            <person name="Stielow B.J."/>
            <person name="de Hoog S."/>
            <person name="Vicente V.A."/>
            <person name="Weiss V.A."/>
            <person name="de Vries M."/>
            <person name="Cruz L.M."/>
            <person name="Souza E.M."/>
        </authorList>
    </citation>
    <scope>NUCLEOTIDE SEQUENCE [LARGE SCALE GENOMIC DNA]</scope>
    <source>
        <strain evidence="4 5">CBS 131958</strain>
    </source>
</reference>
<accession>A0A0N1NXQ1</accession>
<feature type="compositionally biased region" description="Polar residues" evidence="1">
    <location>
        <begin position="18"/>
        <end position="27"/>
    </location>
</feature>
<feature type="region of interest" description="Disordered" evidence="1">
    <location>
        <begin position="1"/>
        <end position="65"/>
    </location>
</feature>
<keyword evidence="2" id="KW-0472">Membrane</keyword>
<dbReference type="FunFam" id="2.60.120.200:FF:000178">
    <property type="entry name" value="Glycoside hydrolase family 16 protein"/>
    <property type="match status" value="1"/>
</dbReference>
<protein>
    <submittedName>
        <fullName evidence="4">Beta-1,3-glucan-binding protein</fullName>
    </submittedName>
</protein>
<dbReference type="GO" id="GO:0004553">
    <property type="term" value="F:hydrolase activity, hydrolyzing O-glycosyl compounds"/>
    <property type="evidence" value="ECO:0007669"/>
    <property type="project" value="InterPro"/>
</dbReference>
<comment type="caution">
    <text evidence="4">The sequence shown here is derived from an EMBL/GenBank/DDBJ whole genome shotgun (WGS) entry which is preliminary data.</text>
</comment>
<dbReference type="GO" id="GO:0005975">
    <property type="term" value="P:carbohydrate metabolic process"/>
    <property type="evidence" value="ECO:0007669"/>
    <property type="project" value="InterPro"/>
</dbReference>
<keyword evidence="2" id="KW-1133">Transmembrane helix</keyword>
<organism evidence="4 5">
    <name type="scientific">Cyphellophora attinorum</name>
    <dbReference type="NCBI Taxonomy" id="1664694"/>
    <lineage>
        <taxon>Eukaryota</taxon>
        <taxon>Fungi</taxon>
        <taxon>Dikarya</taxon>
        <taxon>Ascomycota</taxon>
        <taxon>Pezizomycotina</taxon>
        <taxon>Eurotiomycetes</taxon>
        <taxon>Chaetothyriomycetidae</taxon>
        <taxon>Chaetothyriales</taxon>
        <taxon>Cyphellophoraceae</taxon>
        <taxon>Cyphellophora</taxon>
    </lineage>
</organism>
<gene>
    <name evidence="4" type="ORF">AB675_9921</name>
</gene>
<dbReference type="Proteomes" id="UP000038010">
    <property type="component" value="Unassembled WGS sequence"/>
</dbReference>
<evidence type="ECO:0000313" key="4">
    <source>
        <dbReference type="EMBL" id="KPI35352.1"/>
    </source>
</evidence>
<dbReference type="SUPFAM" id="SSF49899">
    <property type="entry name" value="Concanavalin A-like lectins/glucanases"/>
    <property type="match status" value="1"/>
</dbReference>
<dbReference type="VEuPathDB" id="FungiDB:AB675_9921"/>
<name>A0A0N1NXQ1_9EURO</name>
<dbReference type="InterPro" id="IPR000757">
    <property type="entry name" value="Beta-glucanase-like"/>
</dbReference>
<dbReference type="PANTHER" id="PTHR10963:SF62">
    <property type="entry name" value="GLUCAN 1,3-BETA-GLUCOSIDASE"/>
    <property type="match status" value="1"/>
</dbReference>
<dbReference type="AlphaFoldDB" id="A0A0N1NXQ1"/>
<evidence type="ECO:0000256" key="2">
    <source>
        <dbReference type="SAM" id="Phobius"/>
    </source>
</evidence>
<feature type="domain" description="GH16" evidence="3">
    <location>
        <begin position="173"/>
        <end position="477"/>
    </location>
</feature>
<feature type="compositionally biased region" description="Basic and acidic residues" evidence="1">
    <location>
        <begin position="1"/>
        <end position="12"/>
    </location>
</feature>
<dbReference type="InterPro" id="IPR050546">
    <property type="entry name" value="Glycosyl_Hydrlase_16"/>
</dbReference>
<dbReference type="STRING" id="1664694.A0A0N1NXQ1"/>
<dbReference type="Gene3D" id="2.60.120.200">
    <property type="match status" value="1"/>
</dbReference>
<feature type="transmembrane region" description="Helical" evidence="2">
    <location>
        <begin position="113"/>
        <end position="134"/>
    </location>
</feature>
<dbReference type="GeneID" id="28742379"/>
<evidence type="ECO:0000259" key="3">
    <source>
        <dbReference type="PROSITE" id="PS51762"/>
    </source>
</evidence>
<evidence type="ECO:0000313" key="5">
    <source>
        <dbReference type="Proteomes" id="UP000038010"/>
    </source>
</evidence>
<evidence type="ECO:0000256" key="1">
    <source>
        <dbReference type="SAM" id="MobiDB-lite"/>
    </source>
</evidence>
<proteinExistence type="predicted"/>
<dbReference type="InterPro" id="IPR013320">
    <property type="entry name" value="ConA-like_dom_sf"/>
</dbReference>
<keyword evidence="5" id="KW-1185">Reference proteome</keyword>
<dbReference type="RefSeq" id="XP_017995315.1">
    <property type="nucleotide sequence ID" value="XM_018150499.1"/>
</dbReference>
<sequence>MGWRSKKEEPSEKPATSDLPTLTTPTADSFPFGAPKSPASISNRNPFATPGSIPGTPGGARTPGSLLRASTTAFQLPASKGKTYFKSRRIRDPSTISKPWTEVKDPKKKWHTIFPLIGVAVGIALVGLEVWQGLGTVTNNKYCSVYDVDFTNGGQLDPNIWTKEVQVGGFGNGDFAQTTDSDENVFIRDGELIIKPTLQDEKLINENTVIDLQKQGICTSDQWKDCHAVTNTTNGTIVNPAKSARINTKKGMSIQYGRVEVTAAIPEGDWLWPAIWMMPVEDKYGAWPASGEIDIMESRGNNYTYQLGGNDIMSSALHWGPNVGLDSWYRTFIKRTALHTTFAKTYHTFGLEWSEKYLFTYVDNRLLQALYVPFDGPMWPKGHFDSSDANGTMIVDPWSQTGNPSTPFDQSFYLILNVAVGGTNGWFQDGLQGKPWVDASPTSKLDFWKARDQWLPTWEENGEFRIKSVKMWQQAGYKGC</sequence>